<evidence type="ECO:0000313" key="6">
    <source>
        <dbReference type="EMBL" id="KAK5699837.1"/>
    </source>
</evidence>
<feature type="chain" id="PRO_5043040098" description="Tyrosinase copper-binding domain-containing protein" evidence="3">
    <location>
        <begin position="22"/>
        <end position="390"/>
    </location>
</feature>
<evidence type="ECO:0000313" key="7">
    <source>
        <dbReference type="Proteomes" id="UP001310594"/>
    </source>
</evidence>
<keyword evidence="3" id="KW-0732">Signal</keyword>
<evidence type="ECO:0000256" key="1">
    <source>
        <dbReference type="ARBA" id="ARBA00022723"/>
    </source>
</evidence>
<evidence type="ECO:0000256" key="2">
    <source>
        <dbReference type="ARBA" id="ARBA00023002"/>
    </source>
</evidence>
<feature type="domain" description="Tyrosinase copper-binding" evidence="5">
    <location>
        <begin position="313"/>
        <end position="324"/>
    </location>
</feature>
<protein>
    <recommendedName>
        <fullName evidence="4 5">Tyrosinase copper-binding domain-containing protein</fullName>
    </recommendedName>
</protein>
<dbReference type="PANTHER" id="PTHR11474">
    <property type="entry name" value="TYROSINASE FAMILY MEMBER"/>
    <property type="match status" value="1"/>
</dbReference>
<dbReference type="Pfam" id="PF00264">
    <property type="entry name" value="Tyrosinase"/>
    <property type="match status" value="1"/>
</dbReference>
<dbReference type="InterPro" id="IPR008922">
    <property type="entry name" value="Di-copper_centre_dom_sf"/>
</dbReference>
<dbReference type="PANTHER" id="PTHR11474:SF125">
    <property type="entry name" value="N-ACETYL-6-HYDROXYTRYPTOPHAN OXIDASE IVOB-RELATED"/>
    <property type="match status" value="1"/>
</dbReference>
<dbReference type="InterPro" id="IPR002227">
    <property type="entry name" value="Tyrosinase_Cu-bd"/>
</dbReference>
<gene>
    <name evidence="6" type="ORF">LTR97_005968</name>
</gene>
<sequence length="390" mass="42708">MRFTLASALASTTLLSSAAQAWTPASTALSDKLEVQGLINLAKYEIQHNPPPSCNISSGYIRKEWFTLKDAEKTAYINAVLCMQKLPAKSGSFAPGAKSRFDDFVAVHINQTLFIHATANFLTWHRYFTWTWEQALRNECGYTGYQPYVNWAKISADPLGSPLFDGSATSISNNGGNLPNKNSSYFQSIANPQVVVPPGSGGKCVTAGPFKNMKVNLGPLTPAYSDIPANPQPDGLGYNPRCLRRDISKYVANLALKDTDIANLIVNRTDIASFQDDMEGLFNYNISLLGVHTAGHYVVGGDPGGDFFASPGDPWFFLHHGQIDRVWWIWQNQDLKTRQNAIAGTITILNQPPSRNGTLQDIIDLGFLAPDLTIGDAMSTLDGPFCYIYA</sequence>
<feature type="signal peptide" evidence="3">
    <location>
        <begin position="1"/>
        <end position="21"/>
    </location>
</feature>
<dbReference type="GO" id="GO:0046872">
    <property type="term" value="F:metal ion binding"/>
    <property type="evidence" value="ECO:0007669"/>
    <property type="project" value="UniProtKB-KW"/>
</dbReference>
<feature type="domain" description="Tyrosinase copper-binding" evidence="4">
    <location>
        <begin position="116"/>
        <end position="133"/>
    </location>
</feature>
<keyword evidence="2" id="KW-0560">Oxidoreductase</keyword>
<keyword evidence="1" id="KW-0479">Metal-binding</keyword>
<evidence type="ECO:0000259" key="5">
    <source>
        <dbReference type="PROSITE" id="PS00498"/>
    </source>
</evidence>
<name>A0AAN7VSK0_9PEZI</name>
<evidence type="ECO:0000256" key="3">
    <source>
        <dbReference type="SAM" id="SignalP"/>
    </source>
</evidence>
<dbReference type="PROSITE" id="PS00498">
    <property type="entry name" value="TYROSINASE_2"/>
    <property type="match status" value="1"/>
</dbReference>
<evidence type="ECO:0000259" key="4">
    <source>
        <dbReference type="PROSITE" id="PS00497"/>
    </source>
</evidence>
<dbReference type="Gene3D" id="1.10.1280.10">
    <property type="entry name" value="Di-copper center containing domain from catechol oxidase"/>
    <property type="match status" value="1"/>
</dbReference>
<dbReference type="InterPro" id="IPR050316">
    <property type="entry name" value="Tyrosinase/Hemocyanin"/>
</dbReference>
<dbReference type="GO" id="GO:0016491">
    <property type="term" value="F:oxidoreductase activity"/>
    <property type="evidence" value="ECO:0007669"/>
    <property type="project" value="UniProtKB-KW"/>
</dbReference>
<dbReference type="AlphaFoldDB" id="A0AAN7VSK0"/>
<dbReference type="EMBL" id="JAVRQU010000008">
    <property type="protein sequence ID" value="KAK5699837.1"/>
    <property type="molecule type" value="Genomic_DNA"/>
</dbReference>
<accession>A0AAN7VSK0</accession>
<comment type="caution">
    <text evidence="6">The sequence shown here is derived from an EMBL/GenBank/DDBJ whole genome shotgun (WGS) entry which is preliminary data.</text>
</comment>
<dbReference type="PRINTS" id="PR00092">
    <property type="entry name" value="TYROSINASE"/>
</dbReference>
<reference evidence="6" key="1">
    <citation type="submission" date="2023-08" db="EMBL/GenBank/DDBJ databases">
        <title>Black Yeasts Isolated from many extreme environments.</title>
        <authorList>
            <person name="Coleine C."/>
            <person name="Stajich J.E."/>
            <person name="Selbmann L."/>
        </authorList>
    </citation>
    <scope>NUCLEOTIDE SEQUENCE</scope>
    <source>
        <strain evidence="6">CCFEE 5810</strain>
    </source>
</reference>
<dbReference type="SUPFAM" id="SSF48056">
    <property type="entry name" value="Di-copper centre-containing domain"/>
    <property type="match status" value="1"/>
</dbReference>
<dbReference type="PROSITE" id="PS00497">
    <property type="entry name" value="TYROSINASE_1"/>
    <property type="match status" value="1"/>
</dbReference>
<proteinExistence type="predicted"/>
<organism evidence="6 7">
    <name type="scientific">Elasticomyces elasticus</name>
    <dbReference type="NCBI Taxonomy" id="574655"/>
    <lineage>
        <taxon>Eukaryota</taxon>
        <taxon>Fungi</taxon>
        <taxon>Dikarya</taxon>
        <taxon>Ascomycota</taxon>
        <taxon>Pezizomycotina</taxon>
        <taxon>Dothideomycetes</taxon>
        <taxon>Dothideomycetidae</taxon>
        <taxon>Mycosphaerellales</taxon>
        <taxon>Teratosphaeriaceae</taxon>
        <taxon>Elasticomyces</taxon>
    </lineage>
</organism>
<dbReference type="Proteomes" id="UP001310594">
    <property type="component" value="Unassembled WGS sequence"/>
</dbReference>